<dbReference type="InterPro" id="IPR013154">
    <property type="entry name" value="ADH-like_N"/>
</dbReference>
<evidence type="ECO:0000259" key="5">
    <source>
        <dbReference type="SMART" id="SM00829"/>
    </source>
</evidence>
<sequence length="373" mass="38926">MRTRGAVVQKAPGPYEVVELELDDELRPGEIRVRVVASGLCHTDDHFATGDIPMAVYPVAGGHEGAGVVEAVGPNTPDFDPGDHVVLSMLPSCGRCRWCASGMQNLCDLGANMLRGSRFDDPESYRLHTLDGRPVAQMCGISTFVEHTVVSADSAVKVPRDLPLEVLCLLGCAVGTGWGSAENSAGVRAGDTVIVIGVGGVGMNAVQGAVHAGAGAVIAVDPVEFKRDTAVAFGARHAVATLDEAAEIARERTNGQGADSAIVTVGITTGDHIGAAFAAVRKAGTVVITGAGQATDVGLPIPVMELSMSQKRLQGALYGACNPNADIPRFTRLYQDGLLKLDELVTTTYALDDIAKGYEDMHAGRNIRGVVRF</sequence>
<dbReference type="PANTHER" id="PTHR43880">
    <property type="entry name" value="ALCOHOL DEHYDROGENASE"/>
    <property type="match status" value="1"/>
</dbReference>
<organism evidence="6 7">
    <name type="scientific">Pseudonocardia xishanensis</name>
    <dbReference type="NCBI Taxonomy" id="630995"/>
    <lineage>
        <taxon>Bacteria</taxon>
        <taxon>Bacillati</taxon>
        <taxon>Actinomycetota</taxon>
        <taxon>Actinomycetes</taxon>
        <taxon>Pseudonocardiales</taxon>
        <taxon>Pseudonocardiaceae</taxon>
        <taxon>Pseudonocardia</taxon>
    </lineage>
</organism>
<evidence type="ECO:0000256" key="3">
    <source>
        <dbReference type="ARBA" id="ARBA00022833"/>
    </source>
</evidence>
<evidence type="ECO:0000313" key="7">
    <source>
        <dbReference type="Proteomes" id="UP001501598"/>
    </source>
</evidence>
<dbReference type="InterPro" id="IPR036291">
    <property type="entry name" value="NAD(P)-bd_dom_sf"/>
</dbReference>
<dbReference type="NCBIfam" id="TIGR03989">
    <property type="entry name" value="Rxyl_3153"/>
    <property type="match status" value="1"/>
</dbReference>
<dbReference type="RefSeq" id="WP_345419295.1">
    <property type="nucleotide sequence ID" value="NZ_BAABGT010000040.1"/>
</dbReference>
<keyword evidence="3" id="KW-0862">Zinc</keyword>
<proteinExistence type="inferred from homology"/>
<dbReference type="SUPFAM" id="SSF51735">
    <property type="entry name" value="NAD(P)-binding Rossmann-fold domains"/>
    <property type="match status" value="1"/>
</dbReference>
<evidence type="ECO:0000256" key="4">
    <source>
        <dbReference type="ARBA" id="ARBA00023027"/>
    </source>
</evidence>
<keyword evidence="4" id="KW-0520">NAD</keyword>
<dbReference type="SMART" id="SM00829">
    <property type="entry name" value="PKS_ER"/>
    <property type="match status" value="1"/>
</dbReference>
<gene>
    <name evidence="6" type="ORF">GCM10023175_35410</name>
</gene>
<dbReference type="InterPro" id="IPR023921">
    <property type="entry name" value="ADH_Zn_actinomycetes"/>
</dbReference>
<name>A0ABP8RUZ1_9PSEU</name>
<dbReference type="Gene3D" id="3.90.180.10">
    <property type="entry name" value="Medium-chain alcohol dehydrogenases, catalytic domain"/>
    <property type="match status" value="1"/>
</dbReference>
<dbReference type="InterPro" id="IPR013149">
    <property type="entry name" value="ADH-like_C"/>
</dbReference>
<evidence type="ECO:0000256" key="1">
    <source>
        <dbReference type="ARBA" id="ARBA00008072"/>
    </source>
</evidence>
<feature type="domain" description="Enoyl reductase (ER)" evidence="5">
    <location>
        <begin position="13"/>
        <end position="371"/>
    </location>
</feature>
<comment type="caution">
    <text evidence="6">The sequence shown here is derived from an EMBL/GenBank/DDBJ whole genome shotgun (WGS) entry which is preliminary data.</text>
</comment>
<evidence type="ECO:0000313" key="6">
    <source>
        <dbReference type="EMBL" id="GAA4548644.1"/>
    </source>
</evidence>
<dbReference type="InterPro" id="IPR020843">
    <property type="entry name" value="ER"/>
</dbReference>
<dbReference type="SUPFAM" id="SSF50129">
    <property type="entry name" value="GroES-like"/>
    <property type="match status" value="2"/>
</dbReference>
<protein>
    <submittedName>
        <fullName evidence="6">NDMA-dependent alcohol dehydrogenase</fullName>
    </submittedName>
</protein>
<dbReference type="Proteomes" id="UP001501598">
    <property type="component" value="Unassembled WGS sequence"/>
</dbReference>
<comment type="similarity">
    <text evidence="1">Belongs to the zinc-containing alcohol dehydrogenase family.</text>
</comment>
<dbReference type="Pfam" id="PF00107">
    <property type="entry name" value="ADH_zinc_N"/>
    <property type="match status" value="1"/>
</dbReference>
<dbReference type="Gene3D" id="3.40.50.720">
    <property type="entry name" value="NAD(P)-binding Rossmann-like Domain"/>
    <property type="match status" value="1"/>
</dbReference>
<dbReference type="EMBL" id="BAABGT010000040">
    <property type="protein sequence ID" value="GAA4548644.1"/>
    <property type="molecule type" value="Genomic_DNA"/>
</dbReference>
<dbReference type="PANTHER" id="PTHR43880:SF12">
    <property type="entry name" value="ALCOHOL DEHYDROGENASE CLASS-3"/>
    <property type="match status" value="1"/>
</dbReference>
<reference evidence="7" key="1">
    <citation type="journal article" date="2019" name="Int. J. Syst. Evol. Microbiol.">
        <title>The Global Catalogue of Microorganisms (GCM) 10K type strain sequencing project: providing services to taxonomists for standard genome sequencing and annotation.</title>
        <authorList>
            <consortium name="The Broad Institute Genomics Platform"/>
            <consortium name="The Broad Institute Genome Sequencing Center for Infectious Disease"/>
            <person name="Wu L."/>
            <person name="Ma J."/>
        </authorList>
    </citation>
    <scope>NUCLEOTIDE SEQUENCE [LARGE SCALE GENOMIC DNA]</scope>
    <source>
        <strain evidence="7">JCM 17906</strain>
    </source>
</reference>
<dbReference type="InterPro" id="IPR011032">
    <property type="entry name" value="GroES-like_sf"/>
</dbReference>
<accession>A0ABP8RUZ1</accession>
<keyword evidence="7" id="KW-1185">Reference proteome</keyword>
<dbReference type="CDD" id="cd08279">
    <property type="entry name" value="Zn_ADH_class_III"/>
    <property type="match status" value="1"/>
</dbReference>
<evidence type="ECO:0000256" key="2">
    <source>
        <dbReference type="ARBA" id="ARBA00022723"/>
    </source>
</evidence>
<keyword evidence="2" id="KW-0479">Metal-binding</keyword>
<dbReference type="Pfam" id="PF08240">
    <property type="entry name" value="ADH_N"/>
    <property type="match status" value="1"/>
</dbReference>